<dbReference type="NCBIfam" id="TIGR00090">
    <property type="entry name" value="rsfS_iojap_ybeB"/>
    <property type="match status" value="1"/>
</dbReference>
<evidence type="ECO:0000256" key="2">
    <source>
        <dbReference type="HAMAP-Rule" id="MF_01477"/>
    </source>
</evidence>
<dbReference type="GO" id="GO:0017148">
    <property type="term" value="P:negative regulation of translation"/>
    <property type="evidence" value="ECO:0007669"/>
    <property type="project" value="UniProtKB-UniRule"/>
</dbReference>
<dbReference type="InterPro" id="IPR043519">
    <property type="entry name" value="NT_sf"/>
</dbReference>
<evidence type="ECO:0000313" key="3">
    <source>
        <dbReference type="EMBL" id="SHF47780.1"/>
    </source>
</evidence>
<dbReference type="RefSeq" id="WP_073401636.1">
    <property type="nucleotide sequence ID" value="NZ_FQTV01000009.1"/>
</dbReference>
<sequence length="119" mass="13562">MSETEVLVQKIVEGIQEKKGYKIVVADLTKIGDTICKYFVICQGNSPSHVSAITDEVREFVRKNTDIKPIGTDGLNNCEWVAMDYSDVMVHIFLPEIREYYNLEHLWADAKLKAIPDLD</sequence>
<dbReference type="EMBL" id="FQTV01000009">
    <property type="protein sequence ID" value="SHF47780.1"/>
    <property type="molecule type" value="Genomic_DNA"/>
</dbReference>
<proteinExistence type="inferred from homology"/>
<evidence type="ECO:0000256" key="1">
    <source>
        <dbReference type="ARBA" id="ARBA00010574"/>
    </source>
</evidence>
<keyword evidence="2" id="KW-0963">Cytoplasm</keyword>
<dbReference type="InterPro" id="IPR004394">
    <property type="entry name" value="Iojap/RsfS/C7orf30"/>
</dbReference>
<comment type="similarity">
    <text evidence="1 2">Belongs to the Iojap/RsfS family.</text>
</comment>
<comment type="function">
    <text evidence="2">Functions as a ribosomal silencing factor. Interacts with ribosomal protein uL14 (rplN), blocking formation of intersubunit bridge B8. Prevents association of the 30S and 50S ribosomal subunits and the formation of functional ribosomes, thus repressing translation.</text>
</comment>
<dbReference type="GO" id="GO:0043023">
    <property type="term" value="F:ribosomal large subunit binding"/>
    <property type="evidence" value="ECO:0007669"/>
    <property type="project" value="TreeGrafter"/>
</dbReference>
<comment type="subunit">
    <text evidence="2">Interacts with ribosomal protein uL14 (rplN).</text>
</comment>
<keyword evidence="2" id="KW-0810">Translation regulation</keyword>
<dbReference type="SUPFAM" id="SSF81301">
    <property type="entry name" value="Nucleotidyltransferase"/>
    <property type="match status" value="1"/>
</dbReference>
<dbReference type="Gene3D" id="3.30.460.10">
    <property type="entry name" value="Beta Polymerase, domain 2"/>
    <property type="match status" value="1"/>
</dbReference>
<dbReference type="Proteomes" id="UP000184509">
    <property type="component" value="Unassembled WGS sequence"/>
</dbReference>
<dbReference type="HAMAP" id="MF_01477">
    <property type="entry name" value="Iojap_RsfS"/>
    <property type="match status" value="1"/>
</dbReference>
<dbReference type="AlphaFoldDB" id="A0A1M5BZD4"/>
<dbReference type="OrthoDB" id="9793681at2"/>
<gene>
    <name evidence="2" type="primary">rsfS</name>
    <name evidence="3" type="ORF">SAMN05444405_10944</name>
</gene>
<dbReference type="GO" id="GO:0005737">
    <property type="term" value="C:cytoplasm"/>
    <property type="evidence" value="ECO:0007669"/>
    <property type="project" value="UniProtKB-SubCell"/>
</dbReference>
<accession>A0A1M5BZD4</accession>
<organism evidence="3 4">
    <name type="scientific">Bacteroides luti</name>
    <dbReference type="NCBI Taxonomy" id="1297750"/>
    <lineage>
        <taxon>Bacteria</taxon>
        <taxon>Pseudomonadati</taxon>
        <taxon>Bacteroidota</taxon>
        <taxon>Bacteroidia</taxon>
        <taxon>Bacteroidales</taxon>
        <taxon>Bacteroidaceae</taxon>
        <taxon>Bacteroides</taxon>
    </lineage>
</organism>
<keyword evidence="2" id="KW-0678">Repressor</keyword>
<name>A0A1M5BZD4_9BACE</name>
<dbReference type="Pfam" id="PF02410">
    <property type="entry name" value="RsfS"/>
    <property type="match status" value="1"/>
</dbReference>
<keyword evidence="4" id="KW-1185">Reference proteome</keyword>
<dbReference type="GO" id="GO:0042256">
    <property type="term" value="P:cytosolic ribosome assembly"/>
    <property type="evidence" value="ECO:0007669"/>
    <property type="project" value="UniProtKB-UniRule"/>
</dbReference>
<dbReference type="GO" id="GO:0090071">
    <property type="term" value="P:negative regulation of ribosome biogenesis"/>
    <property type="evidence" value="ECO:0007669"/>
    <property type="project" value="UniProtKB-UniRule"/>
</dbReference>
<protein>
    <recommendedName>
        <fullName evidence="2">Ribosomal silencing factor RsfS</fullName>
    </recommendedName>
</protein>
<evidence type="ECO:0000313" key="4">
    <source>
        <dbReference type="Proteomes" id="UP000184509"/>
    </source>
</evidence>
<dbReference type="STRING" id="1297750.SAMN05444405_10944"/>
<comment type="subcellular location">
    <subcellularLocation>
        <location evidence="2">Cytoplasm</location>
    </subcellularLocation>
</comment>
<reference evidence="3 4" key="1">
    <citation type="submission" date="2016-11" db="EMBL/GenBank/DDBJ databases">
        <authorList>
            <person name="Jaros S."/>
            <person name="Januszkiewicz K."/>
            <person name="Wedrychowicz H."/>
        </authorList>
    </citation>
    <scope>NUCLEOTIDE SEQUENCE [LARGE SCALE GENOMIC DNA]</scope>
    <source>
        <strain evidence="3 4">DSM 26991</strain>
    </source>
</reference>
<dbReference type="PANTHER" id="PTHR21043">
    <property type="entry name" value="IOJAP SUPERFAMILY ORTHOLOG"/>
    <property type="match status" value="1"/>
</dbReference>
<dbReference type="PANTHER" id="PTHR21043:SF0">
    <property type="entry name" value="MITOCHONDRIAL ASSEMBLY OF RIBOSOMAL LARGE SUBUNIT PROTEIN 1"/>
    <property type="match status" value="1"/>
</dbReference>